<dbReference type="Pfam" id="PF03006">
    <property type="entry name" value="HlyIII"/>
    <property type="match status" value="1"/>
</dbReference>
<evidence type="ECO:0000256" key="6">
    <source>
        <dbReference type="SAM" id="Phobius"/>
    </source>
</evidence>
<feature type="transmembrane region" description="Helical" evidence="6">
    <location>
        <begin position="168"/>
        <end position="189"/>
    </location>
</feature>
<keyword evidence="2 6" id="KW-0812">Transmembrane</keyword>
<comment type="subcellular location">
    <subcellularLocation>
        <location evidence="1">Membrane</location>
        <topology evidence="1">Multi-pass membrane protein</topology>
    </subcellularLocation>
</comment>
<evidence type="ECO:0000256" key="4">
    <source>
        <dbReference type="ARBA" id="ARBA00023136"/>
    </source>
</evidence>
<proteinExistence type="predicted"/>
<feature type="binding site" evidence="5">
    <location>
        <position position="206"/>
    </location>
    <ligand>
        <name>Zn(2+)</name>
        <dbReference type="ChEBI" id="CHEBI:29105"/>
    </ligand>
</feature>
<reference evidence="7" key="2">
    <citation type="submission" date="2021-04" db="EMBL/GenBank/DDBJ databases">
        <authorList>
            <person name="Gilroy R."/>
        </authorList>
    </citation>
    <scope>NUCLEOTIDE SEQUENCE</scope>
    <source>
        <strain evidence="7">4376</strain>
    </source>
</reference>
<keyword evidence="4 6" id="KW-0472">Membrane</keyword>
<name>A0A9D1RW83_9CORY</name>
<evidence type="ECO:0000256" key="5">
    <source>
        <dbReference type="PIRSR" id="PIRSR604254-1"/>
    </source>
</evidence>
<protein>
    <submittedName>
        <fullName evidence="7">Hemolysin III family protein</fullName>
    </submittedName>
</protein>
<feature type="binding site" evidence="5">
    <location>
        <position position="72"/>
    </location>
    <ligand>
        <name>Zn(2+)</name>
        <dbReference type="ChEBI" id="CHEBI:29105"/>
    </ligand>
</feature>
<keyword evidence="5" id="KW-0862">Zinc</keyword>
<reference evidence="7" key="1">
    <citation type="journal article" date="2021" name="PeerJ">
        <title>Extensive microbial diversity within the chicken gut microbiome revealed by metagenomics and culture.</title>
        <authorList>
            <person name="Gilroy R."/>
            <person name="Ravi A."/>
            <person name="Getino M."/>
            <person name="Pursley I."/>
            <person name="Horton D.L."/>
            <person name="Alikhan N.F."/>
            <person name="Baker D."/>
            <person name="Gharbi K."/>
            <person name="Hall N."/>
            <person name="Watson M."/>
            <person name="Adriaenssens E.M."/>
            <person name="Foster-Nyarko E."/>
            <person name="Jarju S."/>
            <person name="Secka A."/>
            <person name="Antonio M."/>
            <person name="Oren A."/>
            <person name="Chaudhuri R.R."/>
            <person name="La Ragione R."/>
            <person name="Hildebrand F."/>
            <person name="Pallen M.J."/>
        </authorList>
    </citation>
    <scope>NUCLEOTIDE SEQUENCE</scope>
    <source>
        <strain evidence="7">4376</strain>
    </source>
</reference>
<evidence type="ECO:0000256" key="2">
    <source>
        <dbReference type="ARBA" id="ARBA00022692"/>
    </source>
</evidence>
<comment type="caution">
    <text evidence="7">The sequence shown here is derived from an EMBL/GenBank/DDBJ whole genome shotgun (WGS) entry which is preliminary data.</text>
</comment>
<feature type="binding site" evidence="5">
    <location>
        <position position="202"/>
    </location>
    <ligand>
        <name>Zn(2+)</name>
        <dbReference type="ChEBI" id="CHEBI:29105"/>
    </ligand>
</feature>
<keyword evidence="3 6" id="KW-1133">Transmembrane helix</keyword>
<dbReference type="GO" id="GO:0046872">
    <property type="term" value="F:metal ion binding"/>
    <property type="evidence" value="ECO:0007669"/>
    <property type="project" value="UniProtKB-KW"/>
</dbReference>
<feature type="transmembrane region" description="Helical" evidence="6">
    <location>
        <begin position="49"/>
        <end position="71"/>
    </location>
</feature>
<feature type="transmembrane region" description="Helical" evidence="6">
    <location>
        <begin position="144"/>
        <end position="162"/>
    </location>
</feature>
<dbReference type="Proteomes" id="UP000824189">
    <property type="component" value="Unassembled WGS sequence"/>
</dbReference>
<evidence type="ECO:0000313" key="7">
    <source>
        <dbReference type="EMBL" id="HIW95601.1"/>
    </source>
</evidence>
<feature type="transmembrane region" description="Helical" evidence="6">
    <location>
        <begin position="21"/>
        <end position="43"/>
    </location>
</feature>
<keyword evidence="5" id="KW-0479">Metal-binding</keyword>
<organism evidence="7 8">
    <name type="scientific">Candidatus Corynebacterium gallistercoris</name>
    <dbReference type="NCBI Taxonomy" id="2838530"/>
    <lineage>
        <taxon>Bacteria</taxon>
        <taxon>Bacillati</taxon>
        <taxon>Actinomycetota</taxon>
        <taxon>Actinomycetes</taxon>
        <taxon>Mycobacteriales</taxon>
        <taxon>Corynebacteriaceae</taxon>
        <taxon>Corynebacterium</taxon>
    </lineage>
</organism>
<evidence type="ECO:0000313" key="8">
    <source>
        <dbReference type="Proteomes" id="UP000824189"/>
    </source>
</evidence>
<feature type="transmembrane region" description="Helical" evidence="6">
    <location>
        <begin position="201"/>
        <end position="224"/>
    </location>
</feature>
<dbReference type="EMBL" id="DXFZ01000044">
    <property type="protein sequence ID" value="HIW95601.1"/>
    <property type="molecule type" value="Genomic_DNA"/>
</dbReference>
<accession>A0A9D1RW83</accession>
<gene>
    <name evidence="7" type="ORF">H9867_03825</name>
</gene>
<feature type="transmembrane region" description="Helical" evidence="6">
    <location>
        <begin position="115"/>
        <end position="137"/>
    </location>
</feature>
<dbReference type="PANTHER" id="PTHR20855:SF3">
    <property type="entry name" value="LD03007P"/>
    <property type="match status" value="1"/>
</dbReference>
<dbReference type="AlphaFoldDB" id="A0A9D1RW83"/>
<dbReference type="PANTHER" id="PTHR20855">
    <property type="entry name" value="ADIPOR/PROGESTIN RECEPTOR-RELATED"/>
    <property type="match status" value="1"/>
</dbReference>
<evidence type="ECO:0000256" key="1">
    <source>
        <dbReference type="ARBA" id="ARBA00004141"/>
    </source>
</evidence>
<sequence>MTDAPRRRAFDRGPRPLLRGHLHANAAWYFGGTSTALVVSAFALAGIGWLSLATTIYALLLVAMLSVSALYHRFPWRSEAAVAAWRRADHAMIALFIAGTYGPVLLGASTSAHTLFTLGVAWVAAIAAVILNIVWITHPRWMSVSIYLLLGWIGLADITSLATRLSTATLILILSGGAVYTAGAISYALKRPNFSERWFGFHEVFHAATIIAAGIHHVAVWLTVLGS</sequence>
<feature type="transmembrane region" description="Helical" evidence="6">
    <location>
        <begin position="91"/>
        <end position="109"/>
    </location>
</feature>
<evidence type="ECO:0000256" key="3">
    <source>
        <dbReference type="ARBA" id="ARBA00022989"/>
    </source>
</evidence>
<dbReference type="GO" id="GO:0016020">
    <property type="term" value="C:membrane"/>
    <property type="evidence" value="ECO:0007669"/>
    <property type="project" value="UniProtKB-SubCell"/>
</dbReference>
<dbReference type="InterPro" id="IPR004254">
    <property type="entry name" value="AdipoR/HlyIII-related"/>
</dbReference>